<comment type="subcellular location">
    <subcellularLocation>
        <location evidence="1">Membrane</location>
        <topology evidence="1">Multi-pass membrane protein</topology>
    </subcellularLocation>
</comment>
<keyword evidence="2 5" id="KW-0812">Transmembrane</keyword>
<feature type="transmembrane region" description="Helical" evidence="5">
    <location>
        <begin position="236"/>
        <end position="257"/>
    </location>
</feature>
<dbReference type="SUPFAM" id="SSF52540">
    <property type="entry name" value="P-loop containing nucleoside triphosphate hydrolases"/>
    <property type="match status" value="1"/>
</dbReference>
<dbReference type="InterPro" id="IPR039421">
    <property type="entry name" value="Type_1_exporter"/>
</dbReference>
<evidence type="ECO:0000259" key="6">
    <source>
        <dbReference type="PROSITE" id="PS50929"/>
    </source>
</evidence>
<reference evidence="7" key="1">
    <citation type="submission" date="2018-05" db="EMBL/GenBank/DDBJ databases">
        <authorList>
            <person name="Lanie J.A."/>
            <person name="Ng W.-L."/>
            <person name="Kazmierczak K.M."/>
            <person name="Andrzejewski T.M."/>
            <person name="Davidsen T.M."/>
            <person name="Wayne K.J."/>
            <person name="Tettelin H."/>
            <person name="Glass J.I."/>
            <person name="Rusch D."/>
            <person name="Podicherti R."/>
            <person name="Tsui H.-C.T."/>
            <person name="Winkler M.E."/>
        </authorList>
    </citation>
    <scope>NUCLEOTIDE SEQUENCE</scope>
</reference>
<sequence length="422" mass="47077">MLEIFKRLFISPVLLAELLILSLIVNVLALAAPLFVMQVLSRYITSGVDSTLQTLVFGVLIAALFEFLFRNIRHRVARNFDTLNFEMENKTLAKLHTTKTSYFSVRPPFATDNIIGHLNTLRQTYSAANMVIFIDIPFVAIFVIAIFFLSKGLGIICLLILLLPLILNDMMYPFIKSAFRKILPVQMKKNDSLRSITSRFDTIRFFRLSRLIIGLWENAVDGMLSLKEKLDARKHLVSSMMQSLGVIMTIAIIGYGATLAVENILTVSALIGANILAARALGSVIKFASLKEHLDQAGFALNEIKTINQFPSESKKSSISIDNCTGNMEVNDLTYQYPDTKNPVFVGLNAQFQPGQLAAITGMNGSGKSTVIKNFVSLLDPLRGSIQVDNIETSQLSIDWWRDNISYLPQEPQFINATLLDN</sequence>
<evidence type="ECO:0000256" key="1">
    <source>
        <dbReference type="ARBA" id="ARBA00004141"/>
    </source>
</evidence>
<evidence type="ECO:0000256" key="4">
    <source>
        <dbReference type="ARBA" id="ARBA00023136"/>
    </source>
</evidence>
<dbReference type="GO" id="GO:0005524">
    <property type="term" value="F:ATP binding"/>
    <property type="evidence" value="ECO:0007669"/>
    <property type="project" value="InterPro"/>
</dbReference>
<feature type="non-terminal residue" evidence="7">
    <location>
        <position position="422"/>
    </location>
</feature>
<dbReference type="PANTHER" id="PTHR43394:SF1">
    <property type="entry name" value="ATP-BINDING CASSETTE SUB-FAMILY B MEMBER 10, MITOCHONDRIAL"/>
    <property type="match status" value="1"/>
</dbReference>
<feature type="transmembrane region" description="Helical" evidence="5">
    <location>
        <begin position="12"/>
        <end position="40"/>
    </location>
</feature>
<accession>A0A382EJU7</accession>
<dbReference type="PROSITE" id="PS50929">
    <property type="entry name" value="ABC_TM1F"/>
    <property type="match status" value="1"/>
</dbReference>
<organism evidence="7">
    <name type="scientific">marine metagenome</name>
    <dbReference type="NCBI Taxonomy" id="408172"/>
    <lineage>
        <taxon>unclassified sequences</taxon>
        <taxon>metagenomes</taxon>
        <taxon>ecological metagenomes</taxon>
    </lineage>
</organism>
<dbReference type="AlphaFoldDB" id="A0A382EJU7"/>
<dbReference type="GO" id="GO:0016020">
    <property type="term" value="C:membrane"/>
    <property type="evidence" value="ECO:0007669"/>
    <property type="project" value="UniProtKB-SubCell"/>
</dbReference>
<keyword evidence="4 5" id="KW-0472">Membrane</keyword>
<evidence type="ECO:0000256" key="2">
    <source>
        <dbReference type="ARBA" id="ARBA00022692"/>
    </source>
</evidence>
<dbReference type="PANTHER" id="PTHR43394">
    <property type="entry name" value="ATP-DEPENDENT PERMEASE MDL1, MITOCHONDRIAL"/>
    <property type="match status" value="1"/>
</dbReference>
<dbReference type="Gene3D" id="3.40.50.300">
    <property type="entry name" value="P-loop containing nucleotide triphosphate hydrolases"/>
    <property type="match status" value="1"/>
</dbReference>
<dbReference type="Pfam" id="PF00005">
    <property type="entry name" value="ABC_tran"/>
    <property type="match status" value="1"/>
</dbReference>
<feature type="transmembrane region" description="Helical" evidence="5">
    <location>
        <begin position="127"/>
        <end position="147"/>
    </location>
</feature>
<dbReference type="Pfam" id="PF00664">
    <property type="entry name" value="ABC_membrane"/>
    <property type="match status" value="1"/>
</dbReference>
<dbReference type="InterPro" id="IPR011527">
    <property type="entry name" value="ABC1_TM_dom"/>
</dbReference>
<evidence type="ECO:0000256" key="5">
    <source>
        <dbReference type="SAM" id="Phobius"/>
    </source>
</evidence>
<dbReference type="GO" id="GO:0015421">
    <property type="term" value="F:ABC-type oligopeptide transporter activity"/>
    <property type="evidence" value="ECO:0007669"/>
    <property type="project" value="TreeGrafter"/>
</dbReference>
<feature type="transmembrane region" description="Helical" evidence="5">
    <location>
        <begin position="52"/>
        <end position="69"/>
    </location>
</feature>
<dbReference type="EMBL" id="UINC01044737">
    <property type="protein sequence ID" value="SVB50592.1"/>
    <property type="molecule type" value="Genomic_DNA"/>
</dbReference>
<dbReference type="InterPro" id="IPR003439">
    <property type="entry name" value="ABC_transporter-like_ATP-bd"/>
</dbReference>
<keyword evidence="3 5" id="KW-1133">Transmembrane helix</keyword>
<dbReference type="InterPro" id="IPR027417">
    <property type="entry name" value="P-loop_NTPase"/>
</dbReference>
<feature type="domain" description="ABC transmembrane type-1" evidence="6">
    <location>
        <begin position="18"/>
        <end position="290"/>
    </location>
</feature>
<proteinExistence type="predicted"/>
<name>A0A382EJU7_9ZZZZ</name>
<dbReference type="GO" id="GO:0016887">
    <property type="term" value="F:ATP hydrolysis activity"/>
    <property type="evidence" value="ECO:0007669"/>
    <property type="project" value="InterPro"/>
</dbReference>
<evidence type="ECO:0000256" key="3">
    <source>
        <dbReference type="ARBA" id="ARBA00022989"/>
    </source>
</evidence>
<protein>
    <recommendedName>
        <fullName evidence="6">ABC transmembrane type-1 domain-containing protein</fullName>
    </recommendedName>
</protein>
<dbReference type="InterPro" id="IPR036640">
    <property type="entry name" value="ABC1_TM_sf"/>
</dbReference>
<gene>
    <name evidence="7" type="ORF">METZ01_LOCUS203446</name>
</gene>
<feature type="transmembrane region" description="Helical" evidence="5">
    <location>
        <begin position="153"/>
        <end position="172"/>
    </location>
</feature>
<dbReference type="SUPFAM" id="SSF90123">
    <property type="entry name" value="ABC transporter transmembrane region"/>
    <property type="match status" value="1"/>
</dbReference>
<evidence type="ECO:0000313" key="7">
    <source>
        <dbReference type="EMBL" id="SVB50592.1"/>
    </source>
</evidence>
<dbReference type="Gene3D" id="1.20.1560.10">
    <property type="entry name" value="ABC transporter type 1, transmembrane domain"/>
    <property type="match status" value="1"/>
</dbReference>